<evidence type="ECO:0000256" key="5">
    <source>
        <dbReference type="ARBA" id="ARBA00022807"/>
    </source>
</evidence>
<comment type="similarity">
    <text evidence="1">Belongs to the peptidase C40 family.</text>
</comment>
<name>A0AAV5B3J3_9ACTN</name>
<accession>A0AAV5B3J3</accession>
<dbReference type="GO" id="GO:0008234">
    <property type="term" value="F:cysteine-type peptidase activity"/>
    <property type="evidence" value="ECO:0007669"/>
    <property type="project" value="UniProtKB-KW"/>
</dbReference>
<dbReference type="Gene3D" id="3.90.1720.10">
    <property type="entry name" value="endopeptidase domain like (from Nostoc punctiforme)"/>
    <property type="match status" value="1"/>
</dbReference>
<dbReference type="Gene3D" id="2.10.270.10">
    <property type="entry name" value="Cholin Binding"/>
    <property type="match status" value="4"/>
</dbReference>
<sequence>MALVWGLGSAAPAVAEDASDLSLTTAPAAPFRSDGASAAVPAPSVPSAAGGPTTPAVPDAGGSDPGSAPDPKPSSVSLSASVALPDGAPAVGTASVTLSRDGSPVQTVAVGPDGVATFALQGFDAPGSYAYTLAMAPASDSAVAVDPRTVAVVVTVSVSDDGSSLVASITYDGSDRTPVFRCTYVPGWEGEGASRRYRLSDGTYAVSRWLDVDGSRFAFDAAGHVRRGWYDDGGKRYFLDAATGAMRTGWLDEAGQRYYLDPSTGAMASGWVSVGGKRYFMRTANTWGPVGSMGKGWLVDGGKRYFLDRASGAAATGWQADGGHRYFFDRTTGAMATGWLDDGGQRYWLRTSDSAWGPAGTIGSGWLHEGGHWYFLRRVGSAWGPQGSLGTGWLTDSGQTYFLRREDNQWGPKGSMGVGWLNEGGRYYFLRRAGSAWGPQGSMGRGWLSDGGKDYLLDRSSGAMCVGWARDRGAWYYLGGSGALDPSHPGKEGWQNPAGYYQVSCRNVNLGLSASVARGYYVTPSRISPYASRADCVNAFVQRANEYVGTPYMWNYSDRPGVGVDCIGLVYQCAYATGMSMGEYNPYNHWITGPNGWHSHDANNVWANGKMQRLPIGSRQRGDLVFWPGHVAIYIGGDRIIEAWPGTGVRVASLWAHSTPRGVGRLYI</sequence>
<organism evidence="8 9">
    <name type="scientific">Granulimonas faecalis</name>
    <dbReference type="NCBI Taxonomy" id="2894155"/>
    <lineage>
        <taxon>Bacteria</taxon>
        <taxon>Bacillati</taxon>
        <taxon>Actinomycetota</taxon>
        <taxon>Coriobacteriia</taxon>
        <taxon>Coriobacteriales</taxon>
        <taxon>Kribbibacteriaceae</taxon>
        <taxon>Granulimonas</taxon>
    </lineage>
</organism>
<keyword evidence="9" id="KW-1185">Reference proteome</keyword>
<dbReference type="PROSITE" id="PS51935">
    <property type="entry name" value="NLPC_P60"/>
    <property type="match status" value="1"/>
</dbReference>
<dbReference type="Proteomes" id="UP001055025">
    <property type="component" value="Unassembled WGS sequence"/>
</dbReference>
<proteinExistence type="inferred from homology"/>
<evidence type="ECO:0000259" key="7">
    <source>
        <dbReference type="PROSITE" id="PS51935"/>
    </source>
</evidence>
<evidence type="ECO:0000256" key="2">
    <source>
        <dbReference type="ARBA" id="ARBA00022670"/>
    </source>
</evidence>
<evidence type="ECO:0000256" key="1">
    <source>
        <dbReference type="ARBA" id="ARBA00007074"/>
    </source>
</evidence>
<keyword evidence="2" id="KW-0645">Protease</keyword>
<evidence type="ECO:0000313" key="9">
    <source>
        <dbReference type="Proteomes" id="UP001055025"/>
    </source>
</evidence>
<dbReference type="InterPro" id="IPR038765">
    <property type="entry name" value="Papain-like_cys_pep_sf"/>
</dbReference>
<feature type="domain" description="NlpC/P60" evidence="7">
    <location>
        <begin position="534"/>
        <end position="668"/>
    </location>
</feature>
<dbReference type="InterPro" id="IPR038174">
    <property type="entry name" value="Strep_pil_link_sf"/>
</dbReference>
<dbReference type="InterPro" id="IPR018337">
    <property type="entry name" value="Cell_wall/Cho-bd_repeat"/>
</dbReference>
<feature type="compositionally biased region" description="Low complexity" evidence="6">
    <location>
        <begin position="35"/>
        <end position="52"/>
    </location>
</feature>
<evidence type="ECO:0000256" key="6">
    <source>
        <dbReference type="SAM" id="MobiDB-lite"/>
    </source>
</evidence>
<keyword evidence="3" id="KW-0677">Repeat</keyword>
<keyword evidence="4" id="KW-0378">Hydrolase</keyword>
<evidence type="ECO:0000313" key="8">
    <source>
        <dbReference type="EMBL" id="GJM55020.1"/>
    </source>
</evidence>
<dbReference type="EMBL" id="BQKC01000001">
    <property type="protein sequence ID" value="GJM55020.1"/>
    <property type="molecule type" value="Genomic_DNA"/>
</dbReference>
<gene>
    <name evidence="8" type="ORF">ATOP_06750</name>
</gene>
<reference evidence="8" key="1">
    <citation type="journal article" date="2022" name="Int. J. Syst. Evol. Microbiol.">
        <title>Granulimonas faecalis gen. nov., sp. nov., and Leptogranulimonas caecicola gen. nov., sp. nov., novel lactate-producing Atopobiaceae bacteria isolated from mouse intestines, and an emended description of the family Atopobiaceae.</title>
        <authorList>
            <person name="Morinaga K."/>
            <person name="Kusada H."/>
            <person name="Sakamoto S."/>
            <person name="Murakami T."/>
            <person name="Toyoda A."/>
            <person name="Mori H."/>
            <person name="Meng X.Y."/>
            <person name="Takashino M."/>
            <person name="Murotomi K."/>
            <person name="Tamaki H."/>
        </authorList>
    </citation>
    <scope>NUCLEOTIDE SEQUENCE</scope>
    <source>
        <strain evidence="8">OPF53</strain>
    </source>
</reference>
<dbReference type="Pfam" id="PF01473">
    <property type="entry name" value="Choline_bind_1"/>
    <property type="match status" value="3"/>
</dbReference>
<dbReference type="InterPro" id="IPR000064">
    <property type="entry name" value="NLP_P60_dom"/>
</dbReference>
<dbReference type="AlphaFoldDB" id="A0AAV5B3J3"/>
<comment type="caution">
    <text evidence="8">The sequence shown here is derived from an EMBL/GenBank/DDBJ whole genome shotgun (WGS) entry which is preliminary data.</text>
</comment>
<dbReference type="SUPFAM" id="SSF69360">
    <property type="entry name" value="Cell wall binding repeat"/>
    <property type="match status" value="1"/>
</dbReference>
<protein>
    <recommendedName>
        <fullName evidence="7">NlpC/P60 domain-containing protein</fullName>
    </recommendedName>
</protein>
<dbReference type="Gene3D" id="2.60.40.3050">
    <property type="match status" value="1"/>
</dbReference>
<dbReference type="Pfam" id="PF19127">
    <property type="entry name" value="Choline_bind_3"/>
    <property type="match status" value="1"/>
</dbReference>
<dbReference type="SUPFAM" id="SSF54001">
    <property type="entry name" value="Cysteine proteinases"/>
    <property type="match status" value="1"/>
</dbReference>
<evidence type="ECO:0000256" key="3">
    <source>
        <dbReference type="ARBA" id="ARBA00022737"/>
    </source>
</evidence>
<dbReference type="GO" id="GO:0006508">
    <property type="term" value="P:proteolysis"/>
    <property type="evidence" value="ECO:0007669"/>
    <property type="project" value="UniProtKB-KW"/>
</dbReference>
<keyword evidence="5" id="KW-0788">Thiol protease</keyword>
<feature type="region of interest" description="Disordered" evidence="6">
    <location>
        <begin position="26"/>
        <end position="80"/>
    </location>
</feature>
<evidence type="ECO:0000256" key="4">
    <source>
        <dbReference type="ARBA" id="ARBA00022801"/>
    </source>
</evidence>
<dbReference type="Pfam" id="PF00877">
    <property type="entry name" value="NLPC_P60"/>
    <property type="match status" value="1"/>
</dbReference>